<evidence type="ECO:0000313" key="7">
    <source>
        <dbReference type="Proteomes" id="UP000662703"/>
    </source>
</evidence>
<dbReference type="EMBL" id="ARXX01000019">
    <property type="protein sequence ID" value="MBF5056249.1"/>
    <property type="molecule type" value="Genomic_DNA"/>
</dbReference>
<gene>
    <name evidence="6" type="ORF">Y5W_01543</name>
</gene>
<keyword evidence="4" id="KW-0997">Cell inner membrane</keyword>
<proteinExistence type="predicted"/>
<dbReference type="PANTHER" id="PTHR30024">
    <property type="entry name" value="ALIPHATIC SULFONATES-BINDING PROTEIN-RELATED"/>
    <property type="match status" value="1"/>
</dbReference>
<evidence type="ECO:0000313" key="6">
    <source>
        <dbReference type="EMBL" id="MBF5056249.1"/>
    </source>
</evidence>
<dbReference type="SUPFAM" id="SSF53850">
    <property type="entry name" value="Periplasmic binding protein-like II"/>
    <property type="match status" value="1"/>
</dbReference>
<dbReference type="PANTHER" id="PTHR30024:SF43">
    <property type="entry name" value="BLL4572 PROTEIN"/>
    <property type="match status" value="1"/>
</dbReference>
<accession>A0ABS0AQ53</accession>
<evidence type="ECO:0000256" key="3">
    <source>
        <dbReference type="ARBA" id="ARBA00022475"/>
    </source>
</evidence>
<organism evidence="6 7">
    <name type="scientific">Alloalcanivorax profundimaris</name>
    <dbReference type="NCBI Taxonomy" id="2735259"/>
    <lineage>
        <taxon>Bacteria</taxon>
        <taxon>Pseudomonadati</taxon>
        <taxon>Pseudomonadota</taxon>
        <taxon>Gammaproteobacteria</taxon>
        <taxon>Oceanospirillales</taxon>
        <taxon>Alcanivoracaceae</taxon>
        <taxon>Alloalcanivorax</taxon>
    </lineage>
</organism>
<dbReference type="Proteomes" id="UP000662703">
    <property type="component" value="Unassembled WGS sequence"/>
</dbReference>
<reference evidence="6 7" key="1">
    <citation type="submission" date="2012-09" db="EMBL/GenBank/DDBJ databases">
        <title>Genome Sequence of alkane-degrading Bacterium Alcanivorax sp. 521-1.</title>
        <authorList>
            <person name="Lai Q."/>
            <person name="Shao Z."/>
        </authorList>
    </citation>
    <scope>NUCLEOTIDE SEQUENCE [LARGE SCALE GENOMIC DNA]</scope>
    <source>
        <strain evidence="6 7">521-1</strain>
    </source>
</reference>
<evidence type="ECO:0000256" key="2">
    <source>
        <dbReference type="ARBA" id="ARBA00022448"/>
    </source>
</evidence>
<evidence type="ECO:0000256" key="4">
    <source>
        <dbReference type="ARBA" id="ARBA00022519"/>
    </source>
</evidence>
<dbReference type="CDD" id="cd13553">
    <property type="entry name" value="PBP2_NrtA_CpmA_like"/>
    <property type="match status" value="1"/>
</dbReference>
<comment type="subcellular location">
    <subcellularLocation>
        <location evidence="1">Endomembrane system</location>
    </subcellularLocation>
</comment>
<protein>
    <submittedName>
        <fullName evidence="6">Nitrate-binding protein NasS</fullName>
    </submittedName>
</protein>
<name>A0ABS0AQ53_9GAMM</name>
<evidence type="ECO:0000256" key="1">
    <source>
        <dbReference type="ARBA" id="ARBA00004308"/>
    </source>
</evidence>
<evidence type="ECO:0000256" key="5">
    <source>
        <dbReference type="ARBA" id="ARBA00023136"/>
    </source>
</evidence>
<comment type="caution">
    <text evidence="6">The sequence shown here is derived from an EMBL/GenBank/DDBJ whole genome shotgun (WGS) entry which is preliminary data.</text>
</comment>
<keyword evidence="5" id="KW-0472">Membrane</keyword>
<dbReference type="InterPro" id="IPR044527">
    <property type="entry name" value="NrtA/CpmA_ABC-bd_dom"/>
</dbReference>
<keyword evidence="2" id="KW-0813">Transport</keyword>
<keyword evidence="7" id="KW-1185">Reference proteome</keyword>
<dbReference type="Pfam" id="PF13379">
    <property type="entry name" value="NMT1_2"/>
    <property type="match status" value="1"/>
</dbReference>
<dbReference type="RefSeq" id="WP_194296650.1">
    <property type="nucleotide sequence ID" value="NZ_ARXX01000019.1"/>
</dbReference>
<sequence length="393" mass="42453">MTDTAVRIGYMPLTDSLPLVVAREAGYFAEEGLDVTLRPEWSWASLRDRLLVGEVEAAPMLAPLLLATSLGRGGLRRSLATGFSMGLNGNGITVSPLLFHGLRALAEGPTPQDMALALNRLVAARAAAGDAPLVLAVVFPYSCHAYQLRHWLAVAGLDPDRDVRLVVLPPSQMVDHLRLGHIDGFCVGEPWNSLAAHTGAGHCLLSGYQVWENAPEKVLAVTRDWAEAHPETHRALLRALHRAAEHADRHLLDCLDLLAHPAWLDLPAEVLRAPFTQRLPGGLVGQPFPAHHFHVFAGFQANFPWRSDAAFLLGEMARWGQGPAGDRAALAAQCYRPDWFRAALDGLTSLPAVDAKPEQGHAAPWQLPGSAGPVELGPDRCLSYPDTEQLVPG</sequence>
<dbReference type="Gene3D" id="3.40.190.10">
    <property type="entry name" value="Periplasmic binding protein-like II"/>
    <property type="match status" value="2"/>
</dbReference>
<keyword evidence="3" id="KW-1003">Cell membrane</keyword>